<keyword evidence="2" id="KW-0012">Acyltransferase</keyword>
<dbReference type="PANTHER" id="PTHR43877">
    <property type="entry name" value="AMINOALKYLPHOSPHONATE N-ACETYLTRANSFERASE-RELATED-RELATED"/>
    <property type="match status" value="1"/>
</dbReference>
<keyword evidence="1" id="KW-0808">Transferase</keyword>
<dbReference type="EMBL" id="AIMB01000007">
    <property type="protein sequence ID" value="EJF90447.1"/>
    <property type="molecule type" value="Genomic_DNA"/>
</dbReference>
<organism evidence="4 5">
    <name type="scientific">Bartonella tamiae Th239</name>
    <dbReference type="NCBI Taxonomy" id="1094558"/>
    <lineage>
        <taxon>Bacteria</taxon>
        <taxon>Pseudomonadati</taxon>
        <taxon>Pseudomonadota</taxon>
        <taxon>Alphaproteobacteria</taxon>
        <taxon>Hyphomicrobiales</taxon>
        <taxon>Bartonellaceae</taxon>
        <taxon>Bartonella</taxon>
    </lineage>
</organism>
<evidence type="ECO:0000259" key="3">
    <source>
        <dbReference type="PROSITE" id="PS51186"/>
    </source>
</evidence>
<dbReference type="Gene3D" id="3.40.630.30">
    <property type="match status" value="1"/>
</dbReference>
<dbReference type="OrthoDB" id="9803233at2"/>
<sequence length="189" mass="22138">MDQYFYYTSIDNPKAKRLRDALLYEYNHRYGTFYDKDGAAAEMDRYPPSAFSPPTGNFLLLMLDDEAIGGGAFKFYNKETAELKRIWVDENFRRQGLAVKILLELEQQAALQGYRQLYLTTGFRQPEAVGLYLKNNYTNLFDLQGDWEAYQHLPFEKDISHLMLKKNQNRVSGFSSPKQIIQNHHFINI</sequence>
<evidence type="ECO:0000256" key="1">
    <source>
        <dbReference type="ARBA" id="ARBA00022679"/>
    </source>
</evidence>
<evidence type="ECO:0000256" key="2">
    <source>
        <dbReference type="ARBA" id="ARBA00023315"/>
    </source>
</evidence>
<evidence type="ECO:0000313" key="4">
    <source>
        <dbReference type="EMBL" id="EJF90447.1"/>
    </source>
</evidence>
<dbReference type="PROSITE" id="PS51186">
    <property type="entry name" value="GNAT"/>
    <property type="match status" value="1"/>
</dbReference>
<dbReference type="PATRIC" id="fig|1094558.3.peg.931"/>
<dbReference type="Proteomes" id="UP000008952">
    <property type="component" value="Unassembled WGS sequence"/>
</dbReference>
<dbReference type="AlphaFoldDB" id="J1JZB5"/>
<keyword evidence="5" id="KW-1185">Reference proteome</keyword>
<dbReference type="InterPro" id="IPR000182">
    <property type="entry name" value="GNAT_dom"/>
</dbReference>
<dbReference type="STRING" id="1094558.ME5_00848"/>
<dbReference type="RefSeq" id="WP_008038786.1">
    <property type="nucleotide sequence ID" value="NZ_JH725147.1"/>
</dbReference>
<dbReference type="InterPro" id="IPR016181">
    <property type="entry name" value="Acyl_CoA_acyltransferase"/>
</dbReference>
<protein>
    <recommendedName>
        <fullName evidence="3">N-acetyltransferase domain-containing protein</fullName>
    </recommendedName>
</protein>
<dbReference type="CDD" id="cd04301">
    <property type="entry name" value="NAT_SF"/>
    <property type="match status" value="1"/>
</dbReference>
<gene>
    <name evidence="4" type="ORF">ME5_00848</name>
</gene>
<dbReference type="InterPro" id="IPR050832">
    <property type="entry name" value="Bact_Acetyltransf"/>
</dbReference>
<dbReference type="GO" id="GO:0016747">
    <property type="term" value="F:acyltransferase activity, transferring groups other than amino-acyl groups"/>
    <property type="evidence" value="ECO:0007669"/>
    <property type="project" value="InterPro"/>
</dbReference>
<dbReference type="eggNOG" id="COG0454">
    <property type="taxonomic scope" value="Bacteria"/>
</dbReference>
<name>J1JZB5_9HYPH</name>
<accession>J1JZB5</accession>
<comment type="caution">
    <text evidence="4">The sequence shown here is derived from an EMBL/GenBank/DDBJ whole genome shotgun (WGS) entry which is preliminary data.</text>
</comment>
<dbReference type="SUPFAM" id="SSF55729">
    <property type="entry name" value="Acyl-CoA N-acyltransferases (Nat)"/>
    <property type="match status" value="1"/>
</dbReference>
<evidence type="ECO:0000313" key="5">
    <source>
        <dbReference type="Proteomes" id="UP000008952"/>
    </source>
</evidence>
<reference evidence="4 5" key="1">
    <citation type="submission" date="2012-03" db="EMBL/GenBank/DDBJ databases">
        <title>The Genome Sequence of Bartonella tamiae Th239.</title>
        <authorList>
            <consortium name="The Broad Institute Genome Sequencing Platform"/>
            <consortium name="The Broad Institute Genome Sequencing Center for Infectious Disease"/>
            <person name="Feldgarden M."/>
            <person name="Kirby J."/>
            <person name="Kosoy M."/>
            <person name="Birtles R."/>
            <person name="Probert W.S."/>
            <person name="Chiaraviglio L."/>
            <person name="Young S.K."/>
            <person name="Zeng Q."/>
            <person name="Gargeya S."/>
            <person name="Fitzgerald M."/>
            <person name="Haas B."/>
            <person name="Abouelleil A."/>
            <person name="Alvarado L."/>
            <person name="Arachchi H.M."/>
            <person name="Berlin A."/>
            <person name="Chapman S.B."/>
            <person name="Gearin G."/>
            <person name="Goldberg J."/>
            <person name="Griggs A."/>
            <person name="Gujja S."/>
            <person name="Hansen M."/>
            <person name="Heiman D."/>
            <person name="Howarth C."/>
            <person name="Larimer J."/>
            <person name="Lui A."/>
            <person name="MacDonald P.J.P."/>
            <person name="McCowen C."/>
            <person name="Montmayeur A."/>
            <person name="Murphy C."/>
            <person name="Neiman D."/>
            <person name="Pearson M."/>
            <person name="Priest M."/>
            <person name="Roberts A."/>
            <person name="Saif S."/>
            <person name="Shea T."/>
            <person name="Sisk P."/>
            <person name="Stolte C."/>
            <person name="Sykes S."/>
            <person name="Wortman J."/>
            <person name="Nusbaum C."/>
            <person name="Birren B."/>
        </authorList>
    </citation>
    <scope>NUCLEOTIDE SEQUENCE [LARGE SCALE GENOMIC DNA]</scope>
    <source>
        <strain evidence="4 5">Th239</strain>
    </source>
</reference>
<dbReference type="HOGENOM" id="CLU_013985_11_1_5"/>
<feature type="domain" description="N-acetyltransferase" evidence="3">
    <location>
        <begin position="10"/>
        <end position="160"/>
    </location>
</feature>
<dbReference type="PANTHER" id="PTHR43877:SF2">
    <property type="entry name" value="AMINOALKYLPHOSPHONATE N-ACETYLTRANSFERASE-RELATED"/>
    <property type="match status" value="1"/>
</dbReference>
<proteinExistence type="predicted"/>
<dbReference type="Pfam" id="PF00583">
    <property type="entry name" value="Acetyltransf_1"/>
    <property type="match status" value="1"/>
</dbReference>